<feature type="transmembrane region" description="Helical" evidence="1">
    <location>
        <begin position="66"/>
        <end position="86"/>
    </location>
</feature>
<evidence type="ECO:0000313" key="2">
    <source>
        <dbReference type="EMBL" id="MFD2759915.1"/>
    </source>
</evidence>
<keyword evidence="1" id="KW-0812">Transmembrane</keyword>
<evidence type="ECO:0008006" key="4">
    <source>
        <dbReference type="Google" id="ProtNLM"/>
    </source>
</evidence>
<organism evidence="2 3">
    <name type="scientific">Lentibacillus juripiscarius</name>
    <dbReference type="NCBI Taxonomy" id="257446"/>
    <lineage>
        <taxon>Bacteria</taxon>
        <taxon>Bacillati</taxon>
        <taxon>Bacillota</taxon>
        <taxon>Bacilli</taxon>
        <taxon>Bacillales</taxon>
        <taxon>Bacillaceae</taxon>
        <taxon>Lentibacillus</taxon>
    </lineage>
</organism>
<dbReference type="Proteomes" id="UP001597502">
    <property type="component" value="Unassembled WGS sequence"/>
</dbReference>
<name>A0ABW5V2K3_9BACI</name>
<keyword evidence="1" id="KW-1133">Transmembrane helix</keyword>
<reference evidence="3" key="1">
    <citation type="journal article" date="2019" name="Int. J. Syst. Evol. Microbiol.">
        <title>The Global Catalogue of Microorganisms (GCM) 10K type strain sequencing project: providing services to taxonomists for standard genome sequencing and annotation.</title>
        <authorList>
            <consortium name="The Broad Institute Genomics Platform"/>
            <consortium name="The Broad Institute Genome Sequencing Center for Infectious Disease"/>
            <person name="Wu L."/>
            <person name="Ma J."/>
        </authorList>
    </citation>
    <scope>NUCLEOTIDE SEQUENCE [LARGE SCALE GENOMIC DNA]</scope>
    <source>
        <strain evidence="3">TISTR 1535</strain>
    </source>
</reference>
<dbReference type="EMBL" id="JBHUNA010000005">
    <property type="protein sequence ID" value="MFD2759915.1"/>
    <property type="molecule type" value="Genomic_DNA"/>
</dbReference>
<keyword evidence="1" id="KW-0472">Membrane</keyword>
<comment type="caution">
    <text evidence="2">The sequence shown here is derived from an EMBL/GenBank/DDBJ whole genome shotgun (WGS) entry which is preliminary data.</text>
</comment>
<gene>
    <name evidence="2" type="ORF">ACFSUO_02820</name>
</gene>
<accession>A0ABW5V2K3</accession>
<protein>
    <recommendedName>
        <fullName evidence="4">DUF5673 domain-containing protein</fullName>
    </recommendedName>
</protein>
<evidence type="ECO:0000256" key="1">
    <source>
        <dbReference type="SAM" id="Phobius"/>
    </source>
</evidence>
<sequence>MRLFLSLLFLIVIGYYGYRFIQVLLKMRKTKKDVILPTTQEEIAAIRTYQQRTVKFPTYSEQKAGIIMYSLTLLFMFVMFFIGTCLKEFELSFYPLIFLPLLHTYNFLDLFAVLDDGILCGTRFIAWGKIKSFEFVRIDMNHKYYGFSKEVNDKYELRVKAKFHYISCIVTTDEIKEKLNSVLNEHVAVNEE</sequence>
<feature type="transmembrane region" description="Helical" evidence="1">
    <location>
        <begin position="93"/>
        <end position="114"/>
    </location>
</feature>
<evidence type="ECO:0000313" key="3">
    <source>
        <dbReference type="Proteomes" id="UP001597502"/>
    </source>
</evidence>
<proteinExistence type="predicted"/>
<keyword evidence="3" id="KW-1185">Reference proteome</keyword>